<evidence type="ECO:0000256" key="2">
    <source>
        <dbReference type="ARBA" id="ARBA00023136"/>
    </source>
</evidence>
<keyword evidence="6" id="KW-1185">Reference proteome</keyword>
<dbReference type="InterPro" id="IPR000531">
    <property type="entry name" value="Beta-barrel_TonB"/>
</dbReference>
<dbReference type="GO" id="GO:0009279">
    <property type="term" value="C:cell outer membrane"/>
    <property type="evidence" value="ECO:0007669"/>
    <property type="project" value="UniProtKB-SubCell"/>
</dbReference>
<protein>
    <recommendedName>
        <fullName evidence="4">TonB-dependent receptor-like beta-barrel domain-containing protein</fullName>
    </recommendedName>
</protein>
<name>A0A2A2HYV9_9GAMM</name>
<proteinExistence type="predicted"/>
<gene>
    <name evidence="5" type="ORF">CF392_16270</name>
</gene>
<comment type="caution">
    <text evidence="5">The sequence shown here is derived from an EMBL/GenBank/DDBJ whole genome shotgun (WGS) entry which is preliminary data.</text>
</comment>
<feature type="domain" description="TonB-dependent receptor-like beta-barrel" evidence="4">
    <location>
        <begin position="13"/>
        <end position="103"/>
    </location>
</feature>
<dbReference type="Gene3D" id="2.40.170.20">
    <property type="entry name" value="TonB-dependent receptor, beta-barrel domain"/>
    <property type="match status" value="1"/>
</dbReference>
<keyword evidence="3" id="KW-0998">Cell outer membrane</keyword>
<accession>A0A2A2HYV9</accession>
<dbReference type="SUPFAM" id="SSF56935">
    <property type="entry name" value="Porins"/>
    <property type="match status" value="1"/>
</dbReference>
<evidence type="ECO:0000313" key="6">
    <source>
        <dbReference type="Proteomes" id="UP000218332"/>
    </source>
</evidence>
<dbReference type="Proteomes" id="UP000218332">
    <property type="component" value="Unassembled WGS sequence"/>
</dbReference>
<sequence>MWREPGYSAGNPKTAEVGLKGNARRLSWQIAAYRTEFDDLIVLDPTTFVPFNVAEATAEGGEASVRYELAGWRLELGAGYVRATNDATGQQLQRPVPSGTVAWGPVRISVAWMSISNWSGDQAPRTIQRICQVTS</sequence>
<evidence type="ECO:0000256" key="3">
    <source>
        <dbReference type="ARBA" id="ARBA00023237"/>
    </source>
</evidence>
<evidence type="ECO:0000259" key="4">
    <source>
        <dbReference type="Pfam" id="PF00593"/>
    </source>
</evidence>
<dbReference type="AlphaFoldDB" id="A0A2A2HYV9"/>
<comment type="subcellular location">
    <subcellularLocation>
        <location evidence="1">Cell outer membrane</location>
    </subcellularLocation>
</comment>
<dbReference type="EMBL" id="NMPM01000179">
    <property type="protein sequence ID" value="PAV24439.1"/>
    <property type="molecule type" value="Genomic_DNA"/>
</dbReference>
<dbReference type="Pfam" id="PF00593">
    <property type="entry name" value="TonB_dep_Rec_b-barrel"/>
    <property type="match status" value="1"/>
</dbReference>
<dbReference type="InterPro" id="IPR036942">
    <property type="entry name" value="Beta-barrel_TonB_sf"/>
</dbReference>
<evidence type="ECO:0000256" key="1">
    <source>
        <dbReference type="ARBA" id="ARBA00004442"/>
    </source>
</evidence>
<keyword evidence="2" id="KW-0472">Membrane</keyword>
<reference evidence="5 6" key="1">
    <citation type="submission" date="2017-07" db="EMBL/GenBank/DDBJ databases">
        <title>Tamlnaduibacter salinus (Mi-7) genome sequencing.</title>
        <authorList>
            <person name="Verma A."/>
            <person name="Krishnamurthi S."/>
        </authorList>
    </citation>
    <scope>NUCLEOTIDE SEQUENCE [LARGE SCALE GENOMIC DNA]</scope>
    <source>
        <strain evidence="5 6">Mi-7</strain>
    </source>
</reference>
<evidence type="ECO:0000313" key="5">
    <source>
        <dbReference type="EMBL" id="PAV24439.1"/>
    </source>
</evidence>
<organism evidence="5 6">
    <name type="scientific">Tamilnaduibacter salinus</name>
    <dbReference type="NCBI Taxonomy" id="1484056"/>
    <lineage>
        <taxon>Bacteria</taxon>
        <taxon>Pseudomonadati</taxon>
        <taxon>Pseudomonadota</taxon>
        <taxon>Gammaproteobacteria</taxon>
        <taxon>Pseudomonadales</taxon>
        <taxon>Marinobacteraceae</taxon>
        <taxon>Tamilnaduibacter</taxon>
    </lineage>
</organism>